<dbReference type="Gene3D" id="3.20.20.450">
    <property type="entry name" value="EAL domain"/>
    <property type="match status" value="1"/>
</dbReference>
<dbReference type="InterPro" id="IPR000160">
    <property type="entry name" value="GGDEF_dom"/>
</dbReference>
<dbReference type="InterPro" id="IPR035919">
    <property type="entry name" value="EAL_sf"/>
</dbReference>
<accession>A0A317MWX9</accession>
<dbReference type="PANTHER" id="PTHR33121">
    <property type="entry name" value="CYCLIC DI-GMP PHOSPHODIESTERASE PDEF"/>
    <property type="match status" value="1"/>
</dbReference>
<dbReference type="EMBL" id="QGTJ01000003">
    <property type="protein sequence ID" value="PWV63396.1"/>
    <property type="molecule type" value="Genomic_DNA"/>
</dbReference>
<protein>
    <submittedName>
        <fullName evidence="3">Diguanylate cyclase/phosphodiesterase</fullName>
    </submittedName>
</protein>
<evidence type="ECO:0000259" key="2">
    <source>
        <dbReference type="PROSITE" id="PS50887"/>
    </source>
</evidence>
<dbReference type="SMART" id="SM00267">
    <property type="entry name" value="GGDEF"/>
    <property type="match status" value="1"/>
</dbReference>
<dbReference type="Pfam" id="PF00990">
    <property type="entry name" value="GGDEF"/>
    <property type="match status" value="1"/>
</dbReference>
<sequence length="647" mass="70450">MSISHRLLLVIVLAVATAISGATTAVVLIARDNVLMRLSHQAAQIAEFVGRGVANTNGDQEVAKRLTDGVIGGGHVRHIRIEFTDGTPVVEARPQQTPPALAPAWFAQLMNLPNIVVNATTGNGWRNVARVAVEPDPTAAIGELWSAAREVGGWLLLIGVATCLLALLLLRRQLQTLTQIAEQASAILHNRFEPLPAPPTTSTLAPVIQAMNRLVARMQLDFRDAATRCERLRQQVLSDRTTGLPNRRWFEGRLHEALYAEDENGYGALLLLRLPRLDERNRQEGFAPTDRWLREVAARLAAFGSRQDGWAAARLRGADFALLASGLSPGDEPRQLAEELLQTLDELADTDPAFAPIIGITHYQAAADPAALLRSADAALARAEQEPRRWWQDTDVNAAEITAAPRRDWPQLLHKALEDEHLALVGQTVFAGDGSVLHHEALARLPVAGEDTPLNAGLFFPVAERLGLAADFDRLIVLLVLDELLQARRPLAVNLSAAALADPGFLDFLAIELGRHAGLAPWLIFETRESVVLSDLERGIAFVATLRRLGCRFGLDHVGRQFPSLDYLSRLGVEYLKLDGSFVRGIDREPAQRAFIEALVHTAHSIGVKVIAERIETSVEAADLRELGIDGLQGHALAHPQALGSLL</sequence>
<dbReference type="PROSITE" id="PS50883">
    <property type="entry name" value="EAL"/>
    <property type="match status" value="1"/>
</dbReference>
<feature type="domain" description="EAL" evidence="1">
    <location>
        <begin position="406"/>
        <end position="647"/>
    </location>
</feature>
<reference evidence="3 4" key="1">
    <citation type="submission" date="2018-05" db="EMBL/GenBank/DDBJ databases">
        <title>Genomic Encyclopedia of Type Strains, Phase IV (KMG-IV): sequencing the most valuable type-strain genomes for metagenomic binning, comparative biology and taxonomic classification.</title>
        <authorList>
            <person name="Goeker M."/>
        </authorList>
    </citation>
    <scope>NUCLEOTIDE SEQUENCE [LARGE SCALE GENOMIC DNA]</scope>
    <source>
        <strain evidence="3 4">DSM 23606</strain>
    </source>
</reference>
<keyword evidence="4" id="KW-1185">Reference proteome</keyword>
<dbReference type="SMART" id="SM00052">
    <property type="entry name" value="EAL"/>
    <property type="match status" value="1"/>
</dbReference>
<evidence type="ECO:0000313" key="4">
    <source>
        <dbReference type="Proteomes" id="UP000246569"/>
    </source>
</evidence>
<dbReference type="Gene3D" id="6.20.270.20">
    <property type="entry name" value="LapD/MoxY periplasmic domain"/>
    <property type="match status" value="1"/>
</dbReference>
<dbReference type="GO" id="GO:0071111">
    <property type="term" value="F:cyclic-guanylate-specific phosphodiesterase activity"/>
    <property type="evidence" value="ECO:0007669"/>
    <property type="project" value="InterPro"/>
</dbReference>
<gene>
    <name evidence="3" type="ORF">C7443_103323</name>
</gene>
<comment type="caution">
    <text evidence="3">The sequence shown here is derived from an EMBL/GenBank/DDBJ whole genome shotgun (WGS) entry which is preliminary data.</text>
</comment>
<dbReference type="Gene3D" id="3.30.70.270">
    <property type="match status" value="1"/>
</dbReference>
<dbReference type="RefSeq" id="WP_170123531.1">
    <property type="nucleotide sequence ID" value="NZ_QGTJ01000003.1"/>
</dbReference>
<dbReference type="PANTHER" id="PTHR33121:SF23">
    <property type="entry name" value="CYCLIC DI-GMP PHOSPHODIESTERASE PDEB"/>
    <property type="match status" value="1"/>
</dbReference>
<dbReference type="SUPFAM" id="SSF141868">
    <property type="entry name" value="EAL domain-like"/>
    <property type="match status" value="1"/>
</dbReference>
<dbReference type="Proteomes" id="UP000246569">
    <property type="component" value="Unassembled WGS sequence"/>
</dbReference>
<dbReference type="AlphaFoldDB" id="A0A317MWX9"/>
<dbReference type="SUPFAM" id="SSF55073">
    <property type="entry name" value="Nucleotide cyclase"/>
    <property type="match status" value="1"/>
</dbReference>
<dbReference type="InterPro" id="IPR043128">
    <property type="entry name" value="Rev_trsase/Diguanyl_cyclase"/>
</dbReference>
<dbReference type="Pfam" id="PF00563">
    <property type="entry name" value="EAL"/>
    <property type="match status" value="1"/>
</dbReference>
<evidence type="ECO:0000313" key="3">
    <source>
        <dbReference type="EMBL" id="PWV63396.1"/>
    </source>
</evidence>
<feature type="domain" description="GGDEF" evidence="2">
    <location>
        <begin position="265"/>
        <end position="396"/>
    </location>
</feature>
<proteinExistence type="predicted"/>
<dbReference type="Pfam" id="PF16448">
    <property type="entry name" value="LapD_MoxY_N"/>
    <property type="match status" value="1"/>
</dbReference>
<dbReference type="InterPro" id="IPR050706">
    <property type="entry name" value="Cyclic-di-GMP_PDE-like"/>
</dbReference>
<dbReference type="PROSITE" id="PS50887">
    <property type="entry name" value="GGDEF"/>
    <property type="match status" value="1"/>
</dbReference>
<dbReference type="InterPro" id="IPR032244">
    <property type="entry name" value="LapD_MoxY_N"/>
</dbReference>
<organism evidence="3 4">
    <name type="scientific">Plasticicumulans acidivorans</name>
    <dbReference type="NCBI Taxonomy" id="886464"/>
    <lineage>
        <taxon>Bacteria</taxon>
        <taxon>Pseudomonadati</taxon>
        <taxon>Pseudomonadota</taxon>
        <taxon>Gammaproteobacteria</taxon>
        <taxon>Candidatus Competibacteraceae</taxon>
        <taxon>Plasticicumulans</taxon>
    </lineage>
</organism>
<dbReference type="InterPro" id="IPR042461">
    <property type="entry name" value="LapD_MoxY_peri_C"/>
</dbReference>
<dbReference type="InterPro" id="IPR001633">
    <property type="entry name" value="EAL_dom"/>
</dbReference>
<evidence type="ECO:0000259" key="1">
    <source>
        <dbReference type="PROSITE" id="PS50883"/>
    </source>
</evidence>
<name>A0A317MWX9_9GAMM</name>
<dbReference type="CDD" id="cd01948">
    <property type="entry name" value="EAL"/>
    <property type="match status" value="1"/>
</dbReference>
<dbReference type="InterPro" id="IPR029787">
    <property type="entry name" value="Nucleotide_cyclase"/>
</dbReference>